<keyword evidence="2" id="KW-1185">Reference proteome</keyword>
<dbReference type="EMBL" id="JAVDYF010000001">
    <property type="protein sequence ID" value="MDR7354778.1"/>
    <property type="molecule type" value="Genomic_DNA"/>
</dbReference>
<organism evidence="1 2">
    <name type="scientific">Corynebacterium felinum</name>
    <dbReference type="NCBI Taxonomy" id="131318"/>
    <lineage>
        <taxon>Bacteria</taxon>
        <taxon>Bacillati</taxon>
        <taxon>Actinomycetota</taxon>
        <taxon>Actinomycetes</taxon>
        <taxon>Mycobacteriales</taxon>
        <taxon>Corynebacteriaceae</taxon>
        <taxon>Corynebacterium</taxon>
    </lineage>
</organism>
<protein>
    <recommendedName>
        <fullName evidence="3">Immunity protein 63 domain-containing protein</fullName>
    </recommendedName>
</protein>
<dbReference type="RefSeq" id="WP_277104163.1">
    <property type="nucleotide sequence ID" value="NZ_BAAAJS010000071.1"/>
</dbReference>
<comment type="caution">
    <text evidence="1">The sequence shown here is derived from an EMBL/GenBank/DDBJ whole genome shotgun (WGS) entry which is preliminary data.</text>
</comment>
<reference evidence="1 2" key="1">
    <citation type="submission" date="2023-07" db="EMBL/GenBank/DDBJ databases">
        <title>Sequencing the genomes of 1000 actinobacteria strains.</title>
        <authorList>
            <person name="Klenk H.-P."/>
        </authorList>
    </citation>
    <scope>NUCLEOTIDE SEQUENCE [LARGE SCALE GENOMIC DNA]</scope>
    <source>
        <strain evidence="1 2">DSM 44508</strain>
    </source>
</reference>
<sequence>MMIERYWGRFFGEHTDSQELVRYLDTLPEVCTLEEIFTQSGLKNLGGDLTSGSIDFTVGENTFHAEYAFLWLLDVAVLLLESKRVGRFNLARIRGARSRMMRIDSSPKEFVQLTQAMKYFSLDPYEFSCAQLWDEDELDELCNLCEEIRVQLD</sequence>
<gene>
    <name evidence="1" type="ORF">J2S37_001316</name>
</gene>
<evidence type="ECO:0008006" key="3">
    <source>
        <dbReference type="Google" id="ProtNLM"/>
    </source>
</evidence>
<evidence type="ECO:0000313" key="2">
    <source>
        <dbReference type="Proteomes" id="UP001183619"/>
    </source>
</evidence>
<accession>A0ABU2BAK6</accession>
<evidence type="ECO:0000313" key="1">
    <source>
        <dbReference type="EMBL" id="MDR7354778.1"/>
    </source>
</evidence>
<dbReference type="Proteomes" id="UP001183619">
    <property type="component" value="Unassembled WGS sequence"/>
</dbReference>
<dbReference type="InterPro" id="IPR028276">
    <property type="entry name" value="Imm68"/>
</dbReference>
<proteinExistence type="predicted"/>
<name>A0ABU2BAK6_9CORY</name>
<dbReference type="Pfam" id="PF15583">
    <property type="entry name" value="Imm68"/>
    <property type="match status" value="1"/>
</dbReference>